<dbReference type="GO" id="GO:0003676">
    <property type="term" value="F:nucleic acid binding"/>
    <property type="evidence" value="ECO:0007669"/>
    <property type="project" value="InterPro"/>
</dbReference>
<dbReference type="AlphaFoldDB" id="A0AAV6V245"/>
<gene>
    <name evidence="1" type="ORF">JTE90_005816</name>
</gene>
<dbReference type="PANTHER" id="PTHR38681">
    <property type="entry name" value="RETROVIRUS-RELATED POL POLYPROTEIN FROM TRANSPOSON 412-LIKE PROTEIN-RELATED"/>
    <property type="match status" value="1"/>
</dbReference>
<dbReference type="EMBL" id="JAFNEN010000174">
    <property type="protein sequence ID" value="KAG8190780.1"/>
    <property type="molecule type" value="Genomic_DNA"/>
</dbReference>
<dbReference type="PANTHER" id="PTHR38681:SF1">
    <property type="entry name" value="RETROVIRUS-RELATED POL POLYPROTEIN FROM TRANSPOSON 412-LIKE PROTEIN"/>
    <property type="match status" value="1"/>
</dbReference>
<sequence>MVERFHRQMKAAVMSHATTRWSEVLPTVLLGIRAALKEDIKTSSAELVFGAPLRLPGEFLRPERTKLQHSQFLQLLRQRMDSLRPTPASHHAHGKLHHSNAYSAKSSSFAFQPITELTPTLEVEIENRNCAWVFLAKKLHLLTIQWA</sequence>
<dbReference type="InterPro" id="IPR036397">
    <property type="entry name" value="RNaseH_sf"/>
</dbReference>
<comment type="caution">
    <text evidence="1">The sequence shown here is derived from an EMBL/GenBank/DDBJ whole genome shotgun (WGS) entry which is preliminary data.</text>
</comment>
<reference evidence="1 2" key="1">
    <citation type="journal article" date="2022" name="Nat. Ecol. Evol.">
        <title>A masculinizing supergene underlies an exaggerated male reproductive morph in a spider.</title>
        <authorList>
            <person name="Hendrickx F."/>
            <person name="De Corte Z."/>
            <person name="Sonet G."/>
            <person name="Van Belleghem S.M."/>
            <person name="Kostlbacher S."/>
            <person name="Vangestel C."/>
        </authorList>
    </citation>
    <scope>NUCLEOTIDE SEQUENCE [LARGE SCALE GENOMIC DNA]</scope>
    <source>
        <strain evidence="1">W744_W776</strain>
    </source>
</reference>
<protein>
    <recommendedName>
        <fullName evidence="3">Integrase catalytic domain-containing protein</fullName>
    </recommendedName>
</protein>
<evidence type="ECO:0008006" key="3">
    <source>
        <dbReference type="Google" id="ProtNLM"/>
    </source>
</evidence>
<dbReference type="Gene3D" id="3.30.420.10">
    <property type="entry name" value="Ribonuclease H-like superfamily/Ribonuclease H"/>
    <property type="match status" value="1"/>
</dbReference>
<dbReference type="Proteomes" id="UP000827092">
    <property type="component" value="Unassembled WGS sequence"/>
</dbReference>
<name>A0AAV6V245_9ARAC</name>
<proteinExistence type="predicted"/>
<organism evidence="1 2">
    <name type="scientific">Oedothorax gibbosus</name>
    <dbReference type="NCBI Taxonomy" id="931172"/>
    <lineage>
        <taxon>Eukaryota</taxon>
        <taxon>Metazoa</taxon>
        <taxon>Ecdysozoa</taxon>
        <taxon>Arthropoda</taxon>
        <taxon>Chelicerata</taxon>
        <taxon>Arachnida</taxon>
        <taxon>Araneae</taxon>
        <taxon>Araneomorphae</taxon>
        <taxon>Entelegynae</taxon>
        <taxon>Araneoidea</taxon>
        <taxon>Linyphiidae</taxon>
        <taxon>Erigoninae</taxon>
        <taxon>Oedothorax</taxon>
    </lineage>
</organism>
<accession>A0AAV6V245</accession>
<keyword evidence="2" id="KW-1185">Reference proteome</keyword>
<evidence type="ECO:0000313" key="2">
    <source>
        <dbReference type="Proteomes" id="UP000827092"/>
    </source>
</evidence>
<evidence type="ECO:0000313" key="1">
    <source>
        <dbReference type="EMBL" id="KAG8190780.1"/>
    </source>
</evidence>